<dbReference type="GO" id="GO:0043916">
    <property type="term" value="F:DNA-7-methylguanine glycosylase activity"/>
    <property type="evidence" value="ECO:0007669"/>
    <property type="project" value="TreeGrafter"/>
</dbReference>
<keyword evidence="4" id="KW-0234">DNA repair</keyword>
<dbReference type="InterPro" id="IPR003265">
    <property type="entry name" value="HhH-GPD_domain"/>
</dbReference>
<gene>
    <name evidence="6" type="ORF">CR492_20085</name>
</gene>
<dbReference type="Gene3D" id="1.10.340.30">
    <property type="entry name" value="Hypothetical protein, domain 2"/>
    <property type="match status" value="1"/>
</dbReference>
<dbReference type="GO" id="GO:0006307">
    <property type="term" value="P:DNA alkylation repair"/>
    <property type="evidence" value="ECO:0007669"/>
    <property type="project" value="TreeGrafter"/>
</dbReference>
<dbReference type="GO" id="GO:0032993">
    <property type="term" value="C:protein-DNA complex"/>
    <property type="evidence" value="ECO:0007669"/>
    <property type="project" value="TreeGrafter"/>
</dbReference>
<evidence type="ECO:0000256" key="2">
    <source>
        <dbReference type="ARBA" id="ARBA00012000"/>
    </source>
</evidence>
<feature type="domain" description="HhH-GPD" evidence="5">
    <location>
        <begin position="54"/>
        <end position="205"/>
    </location>
</feature>
<evidence type="ECO:0000256" key="4">
    <source>
        <dbReference type="ARBA" id="ARBA00023204"/>
    </source>
</evidence>
<evidence type="ECO:0000259" key="5">
    <source>
        <dbReference type="SMART" id="SM00478"/>
    </source>
</evidence>
<name>A0A2J7TBP3_METSI</name>
<dbReference type="EC" id="3.2.2.21" evidence="2"/>
<dbReference type="CDD" id="cd00056">
    <property type="entry name" value="ENDO3c"/>
    <property type="match status" value="1"/>
</dbReference>
<dbReference type="GO" id="GO:0005737">
    <property type="term" value="C:cytoplasm"/>
    <property type="evidence" value="ECO:0007669"/>
    <property type="project" value="TreeGrafter"/>
</dbReference>
<dbReference type="Gene3D" id="1.10.1670.40">
    <property type="match status" value="1"/>
</dbReference>
<evidence type="ECO:0000313" key="6">
    <source>
        <dbReference type="EMBL" id="PNG24188.1"/>
    </source>
</evidence>
<dbReference type="GO" id="GO:0008725">
    <property type="term" value="F:DNA-3-methyladenine glycosylase activity"/>
    <property type="evidence" value="ECO:0007669"/>
    <property type="project" value="TreeGrafter"/>
</dbReference>
<keyword evidence="3" id="KW-0227">DNA damage</keyword>
<organism evidence="6 7">
    <name type="scientific">Methylocella silvestris</name>
    <dbReference type="NCBI Taxonomy" id="199596"/>
    <lineage>
        <taxon>Bacteria</taxon>
        <taxon>Pseudomonadati</taxon>
        <taxon>Pseudomonadota</taxon>
        <taxon>Alphaproteobacteria</taxon>
        <taxon>Hyphomicrobiales</taxon>
        <taxon>Beijerinckiaceae</taxon>
        <taxon>Methylocella</taxon>
    </lineage>
</organism>
<dbReference type="InterPro" id="IPR051912">
    <property type="entry name" value="Alkylbase_DNA_Glycosylase/TA"/>
</dbReference>
<evidence type="ECO:0000313" key="7">
    <source>
        <dbReference type="Proteomes" id="UP000236286"/>
    </source>
</evidence>
<dbReference type="SUPFAM" id="SSF48150">
    <property type="entry name" value="DNA-glycosylase"/>
    <property type="match status" value="1"/>
</dbReference>
<dbReference type="OrthoDB" id="9785929at2"/>
<reference evidence="6 7" key="1">
    <citation type="submission" date="2017-10" db="EMBL/GenBank/DDBJ databases">
        <title>Genome announcement of Methylocella silvestris TVC from permafrost.</title>
        <authorList>
            <person name="Wang J."/>
            <person name="Geng K."/>
            <person name="Ul-Haque F."/>
            <person name="Crombie A.T."/>
            <person name="Street L.E."/>
            <person name="Wookey P.A."/>
            <person name="Murrell J.C."/>
            <person name="Pratscher J."/>
        </authorList>
    </citation>
    <scope>NUCLEOTIDE SEQUENCE [LARGE SCALE GENOMIC DNA]</scope>
    <source>
        <strain evidence="6 7">TVC</strain>
    </source>
</reference>
<comment type="catalytic activity">
    <reaction evidence="1">
        <text>Hydrolysis of alkylated DNA, releasing 3-methyladenine, 3-methylguanine, 7-methylguanine and 7-methyladenine.</text>
        <dbReference type="EC" id="3.2.2.21"/>
    </reaction>
</comment>
<dbReference type="PANTHER" id="PTHR43003:SF13">
    <property type="entry name" value="DNA-3-METHYLADENINE GLYCOSYLASE 2"/>
    <property type="match status" value="1"/>
</dbReference>
<dbReference type="InterPro" id="IPR011257">
    <property type="entry name" value="DNA_glycosylase"/>
</dbReference>
<dbReference type="GO" id="GO:0032131">
    <property type="term" value="F:alkylated DNA binding"/>
    <property type="evidence" value="ECO:0007669"/>
    <property type="project" value="TreeGrafter"/>
</dbReference>
<dbReference type="RefSeq" id="WP_102845482.1">
    <property type="nucleotide sequence ID" value="NZ_PDZR01000051.1"/>
</dbReference>
<comment type="caution">
    <text evidence="6">The sequence shown here is derived from an EMBL/GenBank/DDBJ whole genome shotgun (WGS) entry which is preliminary data.</text>
</comment>
<dbReference type="Pfam" id="PF00730">
    <property type="entry name" value="HhH-GPD"/>
    <property type="match status" value="1"/>
</dbReference>
<dbReference type="AlphaFoldDB" id="A0A2J7TBP3"/>
<protein>
    <recommendedName>
        <fullName evidence="2">DNA-3-methyladenine glycosylase II</fullName>
        <ecNumber evidence="2">3.2.2.21</ecNumber>
    </recommendedName>
</protein>
<proteinExistence type="predicted"/>
<accession>A0A2J7TBP3</accession>
<sequence length="230" mass="24428">MATKRFLDSDEALAEGLAELGRLDPVMSRLVAEGARPVLRKREPGFHGLAWIVMGQQLSVASADAIWRRLIDRFGPLTPSVIEAATVEALKACGLSAPKIRTLRAIAEAITRGALPLDELGAMPAEIAHAALTAVKGIGPWTADIYLMFCLGHSDAFAAGDLALQEAARLAYGIAARPSASELVALAEQWRPWRAVAAKVLWAHYRIAKGRPGVSESAKPPKASAPSPGR</sequence>
<evidence type="ECO:0000256" key="1">
    <source>
        <dbReference type="ARBA" id="ARBA00000086"/>
    </source>
</evidence>
<dbReference type="PANTHER" id="PTHR43003">
    <property type="entry name" value="DNA-3-METHYLADENINE GLYCOSYLASE"/>
    <property type="match status" value="1"/>
</dbReference>
<dbReference type="EMBL" id="PDZR01000051">
    <property type="protein sequence ID" value="PNG24188.1"/>
    <property type="molecule type" value="Genomic_DNA"/>
</dbReference>
<dbReference type="Proteomes" id="UP000236286">
    <property type="component" value="Unassembled WGS sequence"/>
</dbReference>
<dbReference type="SMART" id="SM00478">
    <property type="entry name" value="ENDO3c"/>
    <property type="match status" value="1"/>
</dbReference>
<dbReference type="GO" id="GO:0006285">
    <property type="term" value="P:base-excision repair, AP site formation"/>
    <property type="evidence" value="ECO:0007669"/>
    <property type="project" value="TreeGrafter"/>
</dbReference>
<evidence type="ECO:0000256" key="3">
    <source>
        <dbReference type="ARBA" id="ARBA00022763"/>
    </source>
</evidence>